<evidence type="ECO:0000256" key="1">
    <source>
        <dbReference type="SAM" id="Phobius"/>
    </source>
</evidence>
<proteinExistence type="predicted"/>
<dbReference type="InterPro" id="IPR025857">
    <property type="entry name" value="MacB_PCD"/>
</dbReference>
<feature type="transmembrane region" description="Helical" evidence="1">
    <location>
        <begin position="18"/>
        <end position="38"/>
    </location>
</feature>
<evidence type="ECO:0000313" key="3">
    <source>
        <dbReference type="EMBL" id="SVD60637.1"/>
    </source>
</evidence>
<evidence type="ECO:0000259" key="2">
    <source>
        <dbReference type="Pfam" id="PF12704"/>
    </source>
</evidence>
<protein>
    <recommendedName>
        <fullName evidence="2">MacB-like periplasmic core domain-containing protein</fullName>
    </recommendedName>
</protein>
<organism evidence="3">
    <name type="scientific">marine metagenome</name>
    <dbReference type="NCBI Taxonomy" id="408172"/>
    <lineage>
        <taxon>unclassified sequences</taxon>
        <taxon>metagenomes</taxon>
        <taxon>ecological metagenomes</taxon>
    </lineage>
</organism>
<dbReference type="PANTHER" id="PTHR30572:SF4">
    <property type="entry name" value="ABC TRANSPORTER PERMEASE YTRF"/>
    <property type="match status" value="1"/>
</dbReference>
<keyword evidence="1" id="KW-1133">Transmembrane helix</keyword>
<accession>A0A382WP20</accession>
<keyword evidence="1" id="KW-0472">Membrane</keyword>
<dbReference type="InterPro" id="IPR050250">
    <property type="entry name" value="Macrolide_Exporter_MacB"/>
</dbReference>
<dbReference type="GO" id="GO:0022857">
    <property type="term" value="F:transmembrane transporter activity"/>
    <property type="evidence" value="ECO:0007669"/>
    <property type="project" value="TreeGrafter"/>
</dbReference>
<dbReference type="PANTHER" id="PTHR30572">
    <property type="entry name" value="MEMBRANE COMPONENT OF TRANSPORTER-RELATED"/>
    <property type="match status" value="1"/>
</dbReference>
<name>A0A382WP20_9ZZZZ</name>
<sequence>MKSISIAMIALKSNKTRFFLASLGIMIGIAAVIVMVAIGKGSHHEVMSVIAKMGENLLTINAGEMKRRGGRLRLAGNVTTLNLRDANYLTQEVSGLALAAPFEIKEMKIKYLQTLTSTNVAGSTTEFLETRNYEIAY</sequence>
<gene>
    <name evidence="3" type="ORF">METZ01_LOCUS413491</name>
</gene>
<reference evidence="3" key="1">
    <citation type="submission" date="2018-05" db="EMBL/GenBank/DDBJ databases">
        <authorList>
            <person name="Lanie J.A."/>
            <person name="Ng W.-L."/>
            <person name="Kazmierczak K.M."/>
            <person name="Andrzejewski T.M."/>
            <person name="Davidsen T.M."/>
            <person name="Wayne K.J."/>
            <person name="Tettelin H."/>
            <person name="Glass J.I."/>
            <person name="Rusch D."/>
            <person name="Podicherti R."/>
            <person name="Tsui H.-C.T."/>
            <person name="Winkler M.E."/>
        </authorList>
    </citation>
    <scope>NUCLEOTIDE SEQUENCE</scope>
</reference>
<feature type="domain" description="MacB-like periplasmic core" evidence="2">
    <location>
        <begin position="19"/>
        <end position="136"/>
    </location>
</feature>
<dbReference type="EMBL" id="UINC01161442">
    <property type="protein sequence ID" value="SVD60637.1"/>
    <property type="molecule type" value="Genomic_DNA"/>
</dbReference>
<dbReference type="AlphaFoldDB" id="A0A382WP20"/>
<feature type="non-terminal residue" evidence="3">
    <location>
        <position position="137"/>
    </location>
</feature>
<dbReference type="Pfam" id="PF12704">
    <property type="entry name" value="MacB_PCD"/>
    <property type="match status" value="1"/>
</dbReference>
<keyword evidence="1" id="KW-0812">Transmembrane</keyword>
<dbReference type="GO" id="GO:0005886">
    <property type="term" value="C:plasma membrane"/>
    <property type="evidence" value="ECO:0007669"/>
    <property type="project" value="TreeGrafter"/>
</dbReference>